<dbReference type="GO" id="GO:0005615">
    <property type="term" value="C:extracellular space"/>
    <property type="evidence" value="ECO:0007669"/>
    <property type="project" value="UniProtKB-KW"/>
</dbReference>
<evidence type="ECO:0000256" key="5">
    <source>
        <dbReference type="ARBA" id="ARBA00014702"/>
    </source>
</evidence>
<evidence type="ECO:0000256" key="9">
    <source>
        <dbReference type="ARBA" id="ARBA00022620"/>
    </source>
</evidence>
<evidence type="ECO:0000256" key="11">
    <source>
        <dbReference type="ARBA" id="ARBA00023228"/>
    </source>
</evidence>
<evidence type="ECO:0000256" key="6">
    <source>
        <dbReference type="ARBA" id="ARBA00022490"/>
    </source>
</evidence>
<dbReference type="Gene3D" id="2.80.10.50">
    <property type="match status" value="1"/>
</dbReference>
<dbReference type="GO" id="GO:0019221">
    <property type="term" value="P:cytokine-mediated signaling pathway"/>
    <property type="evidence" value="ECO:0007669"/>
    <property type="project" value="TreeGrafter"/>
</dbReference>
<dbReference type="OMA" id="CHATANA"/>
<dbReference type="GeneTree" id="ENSGT00980000199728"/>
<keyword evidence="7" id="KW-0202">Cytokine</keyword>
<dbReference type="InterPro" id="IPR000975">
    <property type="entry name" value="IL-1_fam"/>
</dbReference>
<keyword evidence="9" id="KW-0666">Pyrogen</keyword>
<keyword evidence="6" id="KW-0963">Cytoplasm</keyword>
<accession>A0A4W3IP72</accession>
<evidence type="ECO:0000256" key="8">
    <source>
        <dbReference type="ARBA" id="ARBA00022525"/>
    </source>
</evidence>
<dbReference type="PANTHER" id="PTHR10078">
    <property type="entry name" value="INTERLEUKIN-1 FAMILY MEMBER"/>
    <property type="match status" value="1"/>
</dbReference>
<dbReference type="Proteomes" id="UP000314986">
    <property type="component" value="Unassembled WGS sequence"/>
</dbReference>
<dbReference type="CDD" id="cd00100">
    <property type="entry name" value="beta-trefoil_IL1"/>
    <property type="match status" value="1"/>
</dbReference>
<comment type="similarity">
    <text evidence="4">Belongs to the IL-1 family.</text>
</comment>
<keyword evidence="12" id="KW-0497">Mitogen</keyword>
<reference evidence="15" key="1">
    <citation type="journal article" date="2006" name="Science">
        <title>Ancient noncoding elements conserved in the human genome.</title>
        <authorList>
            <person name="Venkatesh B."/>
            <person name="Kirkness E.F."/>
            <person name="Loh Y.H."/>
            <person name="Halpern A.L."/>
            <person name="Lee A.P."/>
            <person name="Johnson J."/>
            <person name="Dandona N."/>
            <person name="Viswanathan L.D."/>
            <person name="Tay A."/>
            <person name="Venter J.C."/>
            <person name="Strausberg R.L."/>
            <person name="Brenner S."/>
        </authorList>
    </citation>
    <scope>NUCLEOTIDE SEQUENCE [LARGE SCALE GENOMIC DNA]</scope>
</reference>
<dbReference type="GO" id="GO:0071222">
    <property type="term" value="P:cellular response to lipopolysaccharide"/>
    <property type="evidence" value="ECO:0007669"/>
    <property type="project" value="TreeGrafter"/>
</dbReference>
<dbReference type="GO" id="GO:0006955">
    <property type="term" value="P:immune response"/>
    <property type="evidence" value="ECO:0007669"/>
    <property type="project" value="InterPro"/>
</dbReference>
<dbReference type="GO" id="GO:0001660">
    <property type="term" value="P:fever generation"/>
    <property type="evidence" value="ECO:0007669"/>
    <property type="project" value="UniProtKB-KW"/>
</dbReference>
<keyword evidence="10" id="KW-0395">Inflammatory response</keyword>
<dbReference type="GO" id="GO:0005764">
    <property type="term" value="C:lysosome"/>
    <property type="evidence" value="ECO:0007669"/>
    <property type="project" value="UniProtKB-SubCell"/>
</dbReference>
<evidence type="ECO:0000256" key="1">
    <source>
        <dbReference type="ARBA" id="ARBA00004371"/>
    </source>
</evidence>
<dbReference type="PANTHER" id="PTHR10078:SF30">
    <property type="entry name" value="INTERLEUKIN-1 BETA"/>
    <property type="match status" value="1"/>
</dbReference>
<sequence length="400" mass="45549">MAKITNSAKGGAVIHHSIVEGRHHYEFQGVTHYKNSACAALFRKGDCLLEVNENNASAFPPEDLAELLTDSSFLMTLHRPRDIVQPRDSDEPDENIYCPYDKRKIFLQFGYQMVRKAESLETPASPEGTSTFDETTRKFKGYTGPELPIIPQHNDRTSTDEEEQNGDSGGCDKTQGLLVALSHAAISVVQGRGPKRPQGKVCSICNKNDCELHTIHVRSEAKAEVYCVQETLAPKDCCEMIMKVVRSDCPYLIRNEYDQCLRPGNERKKIVLSRQDSDSAQMTVFYYKSNVIPNPFGGIPVVLNFLKTNCFLACHCEGNNVLLRIEECTSTSLKSIRKDSSYWHFMFYMKQQFDGSCSFESAKYRQWFINNQTTRRIAEMKRTVEKPLDVDFVFLLDQFH</sequence>
<dbReference type="Pfam" id="PF00340">
    <property type="entry name" value="IL1"/>
    <property type="match status" value="1"/>
</dbReference>
<keyword evidence="15" id="KW-1185">Reference proteome</keyword>
<dbReference type="InterPro" id="IPR008996">
    <property type="entry name" value="IL1/FGF"/>
</dbReference>
<dbReference type="Ensembl" id="ENSCMIT00000022878.1">
    <property type="protein sequence ID" value="ENSCMIP00000022490.1"/>
    <property type="gene ID" value="ENSCMIG00000010130.1"/>
</dbReference>
<dbReference type="GO" id="GO:0005829">
    <property type="term" value="C:cytosol"/>
    <property type="evidence" value="ECO:0007669"/>
    <property type="project" value="UniProtKB-SubCell"/>
</dbReference>
<feature type="region of interest" description="Disordered" evidence="13">
    <location>
        <begin position="120"/>
        <end position="171"/>
    </location>
</feature>
<reference evidence="15" key="3">
    <citation type="journal article" date="2014" name="Nature">
        <title>Elephant shark genome provides unique insights into gnathostome evolution.</title>
        <authorList>
            <consortium name="International Elephant Shark Genome Sequencing Consortium"/>
            <person name="Venkatesh B."/>
            <person name="Lee A.P."/>
            <person name="Ravi V."/>
            <person name="Maurya A.K."/>
            <person name="Lian M.M."/>
            <person name="Swann J.B."/>
            <person name="Ohta Y."/>
            <person name="Flajnik M.F."/>
            <person name="Sutoh Y."/>
            <person name="Kasahara M."/>
            <person name="Hoon S."/>
            <person name="Gangu V."/>
            <person name="Roy S.W."/>
            <person name="Irimia M."/>
            <person name="Korzh V."/>
            <person name="Kondrychyn I."/>
            <person name="Lim Z.W."/>
            <person name="Tay B.H."/>
            <person name="Tohari S."/>
            <person name="Kong K.W."/>
            <person name="Ho S."/>
            <person name="Lorente-Galdos B."/>
            <person name="Quilez J."/>
            <person name="Marques-Bonet T."/>
            <person name="Raney B.J."/>
            <person name="Ingham P.W."/>
            <person name="Tay A."/>
            <person name="Hillier L.W."/>
            <person name="Minx P."/>
            <person name="Boehm T."/>
            <person name="Wilson R.K."/>
            <person name="Brenner S."/>
            <person name="Warren W.C."/>
        </authorList>
    </citation>
    <scope>NUCLEOTIDE SEQUENCE [LARGE SCALE GENOMIC DNA]</scope>
</reference>
<dbReference type="SUPFAM" id="SSF50353">
    <property type="entry name" value="Cytokine"/>
    <property type="match status" value="1"/>
</dbReference>
<evidence type="ECO:0000256" key="12">
    <source>
        <dbReference type="ARBA" id="ARBA00023246"/>
    </source>
</evidence>
<protein>
    <recommendedName>
        <fullName evidence="5">Interleukin-1 beta</fullName>
    </recommendedName>
</protein>
<dbReference type="GO" id="GO:0005125">
    <property type="term" value="F:cytokine activity"/>
    <property type="evidence" value="ECO:0007669"/>
    <property type="project" value="UniProtKB-KW"/>
</dbReference>
<proteinExistence type="inferred from homology"/>
<keyword evidence="11" id="KW-0458">Lysosome</keyword>
<comment type="subcellular location">
    <subcellularLocation>
        <location evidence="2">Cytoplasm</location>
        <location evidence="2">Cytosol</location>
    </subcellularLocation>
    <subcellularLocation>
        <location evidence="1">Lysosome</location>
    </subcellularLocation>
    <subcellularLocation>
        <location evidence="3">Secreted</location>
        <location evidence="3">Extracellular exosome</location>
    </subcellularLocation>
</comment>
<evidence type="ECO:0000256" key="7">
    <source>
        <dbReference type="ARBA" id="ARBA00022514"/>
    </source>
</evidence>
<evidence type="ECO:0000313" key="15">
    <source>
        <dbReference type="Proteomes" id="UP000314986"/>
    </source>
</evidence>
<evidence type="ECO:0000256" key="13">
    <source>
        <dbReference type="SAM" id="MobiDB-lite"/>
    </source>
</evidence>
<name>A0A4W3IP72_CALMI</name>
<gene>
    <name evidence="14" type="primary">LOC103177481</name>
</gene>
<dbReference type="GO" id="GO:0051781">
    <property type="term" value="P:positive regulation of cell division"/>
    <property type="evidence" value="ECO:0007669"/>
    <property type="project" value="UniProtKB-KW"/>
</dbReference>
<reference evidence="14" key="5">
    <citation type="submission" date="2025-09" db="UniProtKB">
        <authorList>
            <consortium name="Ensembl"/>
        </authorList>
    </citation>
    <scope>IDENTIFICATION</scope>
</reference>
<keyword evidence="8" id="KW-0964">Secreted</keyword>
<reference evidence="14" key="4">
    <citation type="submission" date="2025-08" db="UniProtKB">
        <authorList>
            <consortium name="Ensembl"/>
        </authorList>
    </citation>
    <scope>IDENTIFICATION</scope>
</reference>
<evidence type="ECO:0000256" key="3">
    <source>
        <dbReference type="ARBA" id="ARBA00004550"/>
    </source>
</evidence>
<reference evidence="15" key="2">
    <citation type="journal article" date="2007" name="PLoS Biol.">
        <title>Survey sequencing and comparative analysis of the elephant shark (Callorhinchus milii) genome.</title>
        <authorList>
            <person name="Venkatesh B."/>
            <person name="Kirkness E.F."/>
            <person name="Loh Y.H."/>
            <person name="Halpern A.L."/>
            <person name="Lee A.P."/>
            <person name="Johnson J."/>
            <person name="Dandona N."/>
            <person name="Viswanathan L.D."/>
            <person name="Tay A."/>
            <person name="Venter J.C."/>
            <person name="Strausberg R.L."/>
            <person name="Brenner S."/>
        </authorList>
    </citation>
    <scope>NUCLEOTIDE SEQUENCE [LARGE SCALE GENOMIC DNA]</scope>
</reference>
<dbReference type="AlphaFoldDB" id="A0A4W3IP72"/>
<dbReference type="InParanoid" id="A0A4W3IP72"/>
<evidence type="ECO:0000256" key="2">
    <source>
        <dbReference type="ARBA" id="ARBA00004514"/>
    </source>
</evidence>
<dbReference type="GO" id="GO:0010628">
    <property type="term" value="P:positive regulation of gene expression"/>
    <property type="evidence" value="ECO:0007669"/>
    <property type="project" value="TreeGrafter"/>
</dbReference>
<evidence type="ECO:0000313" key="14">
    <source>
        <dbReference type="Ensembl" id="ENSCMIP00000022490.1"/>
    </source>
</evidence>
<evidence type="ECO:0000256" key="4">
    <source>
        <dbReference type="ARBA" id="ARBA00010448"/>
    </source>
</evidence>
<evidence type="ECO:0000256" key="10">
    <source>
        <dbReference type="ARBA" id="ARBA00023198"/>
    </source>
</evidence>
<organism evidence="14 15">
    <name type="scientific">Callorhinchus milii</name>
    <name type="common">Ghost shark</name>
    <dbReference type="NCBI Taxonomy" id="7868"/>
    <lineage>
        <taxon>Eukaryota</taxon>
        <taxon>Metazoa</taxon>
        <taxon>Chordata</taxon>
        <taxon>Craniata</taxon>
        <taxon>Vertebrata</taxon>
        <taxon>Chondrichthyes</taxon>
        <taxon>Holocephali</taxon>
        <taxon>Chimaeriformes</taxon>
        <taxon>Callorhinchidae</taxon>
        <taxon>Callorhinchus</taxon>
    </lineage>
</organism>